<keyword evidence="2" id="KW-0378">Hydrolase</keyword>
<dbReference type="InterPro" id="IPR045455">
    <property type="entry name" value="NrS-1_pol-like_helicase"/>
</dbReference>
<dbReference type="InterPro" id="IPR004968">
    <property type="entry name" value="DNA_primase/NTPase_C"/>
</dbReference>
<dbReference type="Proteomes" id="UP000008563">
    <property type="component" value="Chromosome"/>
</dbReference>
<dbReference type="OrthoDB" id="9763644at2"/>
<dbReference type="SMART" id="SM00885">
    <property type="entry name" value="D5_N"/>
    <property type="match status" value="1"/>
</dbReference>
<accession>D3H755</accession>
<dbReference type="HOGENOM" id="CLU_018483_3_0_9"/>
<dbReference type="GO" id="GO:0005524">
    <property type="term" value="F:ATP binding"/>
    <property type="evidence" value="ECO:0007669"/>
    <property type="project" value="UniProtKB-KW"/>
</dbReference>
<dbReference type="PANTHER" id="PTHR35372">
    <property type="entry name" value="ATP BINDING PROTEIN-RELATED"/>
    <property type="match status" value="1"/>
</dbReference>
<dbReference type="PROSITE" id="PS51206">
    <property type="entry name" value="SF3_HELICASE_1"/>
    <property type="match status" value="1"/>
</dbReference>
<keyword evidence="1" id="KW-0547">Nucleotide-binding</keyword>
<name>D3H755_STRM6</name>
<dbReference type="PANTHER" id="PTHR35372:SF2">
    <property type="entry name" value="SF3 HELICASE DOMAIN-CONTAINING PROTEIN"/>
    <property type="match status" value="1"/>
</dbReference>
<dbReference type="Gene3D" id="3.40.50.300">
    <property type="entry name" value="P-loop containing nucleotide triphosphate hydrolases"/>
    <property type="match status" value="1"/>
</dbReference>
<dbReference type="InterPro" id="IPR051620">
    <property type="entry name" value="ORF904-like_C"/>
</dbReference>
<dbReference type="InterPro" id="IPR006500">
    <property type="entry name" value="Helicase_put_C_phage/plasmid"/>
</dbReference>
<dbReference type="InterPro" id="IPR027417">
    <property type="entry name" value="P-loop_NTPase"/>
</dbReference>
<evidence type="ECO:0000256" key="3">
    <source>
        <dbReference type="ARBA" id="ARBA00022806"/>
    </source>
</evidence>
<dbReference type="AlphaFoldDB" id="D3H755"/>
<dbReference type="NCBIfam" id="TIGR01613">
    <property type="entry name" value="primase_Cterm"/>
    <property type="match status" value="1"/>
</dbReference>
<dbReference type="EMBL" id="FN568063">
    <property type="protein sequence ID" value="CBJ21697.1"/>
    <property type="molecule type" value="Genomic_DNA"/>
</dbReference>
<protein>
    <recommendedName>
        <fullName evidence="5">SF3 helicase domain-containing protein</fullName>
    </recommendedName>
</protein>
<dbReference type="InterPro" id="IPR014818">
    <property type="entry name" value="Phage/plasmid_primase_P4_C"/>
</dbReference>
<dbReference type="GO" id="GO:0004386">
    <property type="term" value="F:helicase activity"/>
    <property type="evidence" value="ECO:0007669"/>
    <property type="project" value="UniProtKB-KW"/>
</dbReference>
<proteinExistence type="predicted"/>
<reference evidence="6 7" key="1">
    <citation type="journal article" date="2010" name="PLoS ONE">
        <title>The genome of Streptococcus mitis B6--what is a commensal?</title>
        <authorList>
            <person name="Denapaite D."/>
            <person name="Brueckner R."/>
            <person name="Nuhn M."/>
            <person name="Reichmann P."/>
            <person name="Henrich B."/>
            <person name="Maurer P."/>
            <person name="Schaehle Y."/>
            <person name="Selbmann P."/>
            <person name="Zimmermann W."/>
            <person name="Wambutt R."/>
            <person name="Hakenbeck R."/>
        </authorList>
    </citation>
    <scope>NUCLEOTIDE SEQUENCE [LARGE SCALE GENOMIC DNA]</scope>
    <source>
        <strain evidence="6 7">B6</strain>
    </source>
</reference>
<keyword evidence="3" id="KW-0347">Helicase</keyword>
<dbReference type="Pfam" id="PF03288">
    <property type="entry name" value="Pox_D5"/>
    <property type="match status" value="1"/>
</dbReference>
<feature type="domain" description="SF3 helicase" evidence="5">
    <location>
        <begin position="234"/>
        <end position="389"/>
    </location>
</feature>
<evidence type="ECO:0000313" key="7">
    <source>
        <dbReference type="Proteomes" id="UP000008563"/>
    </source>
</evidence>
<dbReference type="InterPro" id="IPR014015">
    <property type="entry name" value="Helicase_SF3_DNA-vir"/>
</dbReference>
<dbReference type="RefSeq" id="WP_012972454.1">
    <property type="nucleotide sequence ID" value="NC_013853.1"/>
</dbReference>
<dbReference type="eggNOG" id="COG3378">
    <property type="taxonomic scope" value="Bacteria"/>
</dbReference>
<evidence type="ECO:0000259" key="5">
    <source>
        <dbReference type="PROSITE" id="PS51206"/>
    </source>
</evidence>
<keyword evidence="4" id="KW-0067">ATP-binding</keyword>
<dbReference type="STRING" id="365659.smi_0425"/>
<dbReference type="KEGG" id="smb:smi_0425"/>
<sequence length="534" mass="62815">MNWIGRLKVWLERKWIEEVVLDLEKLKKEYRSNIIQHPAYIEKANDWREIRLACREYRKNWLENVKWEETQYGTKEENKKAPTRLTELAVAQGMEQILYIVNLPNERVAIYDPDKGYYHKDPSFAYKVIRLLEPNFSEAKSKNVLFMLASTPRLNQHEGFSCDFPIGEYKDPRRFILVKNGIYDKKEKLLRPFTHEFVAFSTIGTEYDHFAKSPVIDGWDIDSWLLDLMSGDEELVELIWQVISASLNGNYSYRKSIWFVGEGNDGKGTVQQLITNLVGMRNVASLKLNQFSERFALSMIEGKTVIIGDDVQAGIYVDESSNFNSVVTGEPVLVEEKNKQPYTTVFKKTVIQSTNELPRFKNKTNGTYRRFAIVPFKKSFSSKEDNWAIKDDYIYREEVLEYVLKKALEISFDRFIEPQASIEALEDFKESNDTVKAFVNEWFDKFESTRLPSRFLWWLYQEWCRDEGVTKLTKRKFETQLAKNIPENWVKKKMRPSGKFIPSVDVPKHYIGFSWMNDESQMTTTGYELVTVYR</sequence>
<gene>
    <name evidence="6" type="ordered locus">smi_0425</name>
</gene>
<evidence type="ECO:0000256" key="1">
    <source>
        <dbReference type="ARBA" id="ARBA00022741"/>
    </source>
</evidence>
<dbReference type="Pfam" id="PF19263">
    <property type="entry name" value="DUF5906"/>
    <property type="match status" value="1"/>
</dbReference>
<organism evidence="6 7">
    <name type="scientific">Streptococcus mitis (strain B6)</name>
    <dbReference type="NCBI Taxonomy" id="365659"/>
    <lineage>
        <taxon>Bacteria</taxon>
        <taxon>Bacillati</taxon>
        <taxon>Bacillota</taxon>
        <taxon>Bacilli</taxon>
        <taxon>Lactobacillales</taxon>
        <taxon>Streptococcaceae</taxon>
        <taxon>Streptococcus</taxon>
        <taxon>Streptococcus mitis group</taxon>
    </lineage>
</organism>
<dbReference type="GO" id="GO:0016787">
    <property type="term" value="F:hydrolase activity"/>
    <property type="evidence" value="ECO:0007669"/>
    <property type="project" value="UniProtKB-KW"/>
</dbReference>
<dbReference type="SUPFAM" id="SSF52540">
    <property type="entry name" value="P-loop containing nucleoside triphosphate hydrolases"/>
    <property type="match status" value="1"/>
</dbReference>
<evidence type="ECO:0000256" key="2">
    <source>
        <dbReference type="ARBA" id="ARBA00022801"/>
    </source>
</evidence>
<evidence type="ECO:0000313" key="6">
    <source>
        <dbReference type="EMBL" id="CBJ21697.1"/>
    </source>
</evidence>
<dbReference type="PATRIC" id="fig|365659.3.peg.425"/>
<evidence type="ECO:0000256" key="4">
    <source>
        <dbReference type="ARBA" id="ARBA00022840"/>
    </source>
</evidence>